<protein>
    <submittedName>
        <fullName evidence="1">Uncharacterized protein</fullName>
    </submittedName>
</protein>
<dbReference type="AlphaFoldDB" id="A0A0G0FY05"/>
<name>A0A0G0FY05_9BACT</name>
<proteinExistence type="predicted"/>
<evidence type="ECO:0000313" key="1">
    <source>
        <dbReference type="EMBL" id="KKQ18685.1"/>
    </source>
</evidence>
<reference evidence="1 2" key="1">
    <citation type="journal article" date="2015" name="Nature">
        <title>rRNA introns, odd ribosomes, and small enigmatic genomes across a large radiation of phyla.</title>
        <authorList>
            <person name="Brown C.T."/>
            <person name="Hug L.A."/>
            <person name="Thomas B.C."/>
            <person name="Sharon I."/>
            <person name="Castelle C.J."/>
            <person name="Singh A."/>
            <person name="Wilkins M.J."/>
            <person name="Williams K.H."/>
            <person name="Banfield J.F."/>
        </authorList>
    </citation>
    <scope>NUCLEOTIDE SEQUENCE [LARGE SCALE GENOMIC DNA]</scope>
</reference>
<dbReference type="EMBL" id="LBSM01000002">
    <property type="protein sequence ID" value="KKQ18685.1"/>
    <property type="molecule type" value="Genomic_DNA"/>
</dbReference>
<accession>A0A0G0FY05</accession>
<gene>
    <name evidence="1" type="ORF">US31_C0002G0030</name>
</gene>
<evidence type="ECO:0000313" key="2">
    <source>
        <dbReference type="Proteomes" id="UP000034508"/>
    </source>
</evidence>
<organism evidence="1 2">
    <name type="scientific">Berkelbacteria bacterium GW2011_GWA1_36_9</name>
    <dbReference type="NCBI Taxonomy" id="1618331"/>
    <lineage>
        <taxon>Bacteria</taxon>
        <taxon>Candidatus Berkelbacteria</taxon>
    </lineage>
</organism>
<comment type="caution">
    <text evidence="1">The sequence shown here is derived from an EMBL/GenBank/DDBJ whole genome shotgun (WGS) entry which is preliminary data.</text>
</comment>
<dbReference type="Proteomes" id="UP000034508">
    <property type="component" value="Unassembled WGS sequence"/>
</dbReference>
<sequence length="145" mass="16038">MINTQQTQNLADIATVSMSIGLPSLVVIEDKKDLAEKTNLVEDTLLKSGFVKANDYSGIIDLLSEKTKMILYIESGEKLDGLVLEIIAEFTVGIVSLADRKHQTGLKTVKFNPFKTALVIVMTRSQVEASYQRLYEYFGAVTSSE</sequence>